<keyword evidence="2" id="KW-1185">Reference proteome</keyword>
<comment type="caution">
    <text evidence="1">The sequence shown here is derived from an EMBL/GenBank/DDBJ whole genome shotgun (WGS) entry which is preliminary data.</text>
</comment>
<gene>
    <name evidence="1" type="ORF">PGT21_012739</name>
</gene>
<accession>A0A5B0R0C8</accession>
<dbReference type="AlphaFoldDB" id="A0A5B0R0C8"/>
<reference evidence="1 2" key="1">
    <citation type="submission" date="2019-05" db="EMBL/GenBank/DDBJ databases">
        <title>Emergence of the Ug99 lineage of the wheat stem rust pathogen through somatic hybridization.</title>
        <authorList>
            <person name="Li F."/>
            <person name="Upadhyaya N.M."/>
            <person name="Sperschneider J."/>
            <person name="Matny O."/>
            <person name="Nguyen-Phuc H."/>
            <person name="Mago R."/>
            <person name="Raley C."/>
            <person name="Miller M.E."/>
            <person name="Silverstein K.A.T."/>
            <person name="Henningsen E."/>
            <person name="Hirsch C.D."/>
            <person name="Visser B."/>
            <person name="Pretorius Z.A."/>
            <person name="Steffenson B.J."/>
            <person name="Schwessinger B."/>
            <person name="Dodds P.N."/>
            <person name="Figueroa M."/>
        </authorList>
    </citation>
    <scope>NUCLEOTIDE SEQUENCE [LARGE SCALE GENOMIC DNA]</scope>
    <source>
        <strain evidence="1">21-0</strain>
    </source>
</reference>
<name>A0A5B0R0C8_PUCGR</name>
<dbReference type="Proteomes" id="UP000324748">
    <property type="component" value="Unassembled WGS sequence"/>
</dbReference>
<evidence type="ECO:0000313" key="2">
    <source>
        <dbReference type="Proteomes" id="UP000324748"/>
    </source>
</evidence>
<proteinExistence type="predicted"/>
<sequence>MKRESDGDPIKYLHEQMALMKEKMQKIKAEGKRPVLASAFISPDTERPDRETQVYLSISILGIRLCNDSHSCNLIET</sequence>
<evidence type="ECO:0000313" key="1">
    <source>
        <dbReference type="EMBL" id="KAA1119017.1"/>
    </source>
</evidence>
<organism evidence="1 2">
    <name type="scientific">Puccinia graminis f. sp. tritici</name>
    <dbReference type="NCBI Taxonomy" id="56615"/>
    <lineage>
        <taxon>Eukaryota</taxon>
        <taxon>Fungi</taxon>
        <taxon>Dikarya</taxon>
        <taxon>Basidiomycota</taxon>
        <taxon>Pucciniomycotina</taxon>
        <taxon>Pucciniomycetes</taxon>
        <taxon>Pucciniales</taxon>
        <taxon>Pucciniaceae</taxon>
        <taxon>Puccinia</taxon>
    </lineage>
</organism>
<dbReference type="EMBL" id="VSWC01000001">
    <property type="protein sequence ID" value="KAA1119017.1"/>
    <property type="molecule type" value="Genomic_DNA"/>
</dbReference>
<protein>
    <submittedName>
        <fullName evidence="1">Uncharacterized protein</fullName>
    </submittedName>
</protein>